<dbReference type="InterPro" id="IPR029016">
    <property type="entry name" value="GAF-like_dom_sf"/>
</dbReference>
<dbReference type="SUPFAM" id="SSF55781">
    <property type="entry name" value="GAF domain-like"/>
    <property type="match status" value="1"/>
</dbReference>
<dbReference type="PANTHER" id="PTHR43102:SF2">
    <property type="entry name" value="GAF DOMAIN-CONTAINING PROTEIN"/>
    <property type="match status" value="1"/>
</dbReference>
<dbReference type="SUPFAM" id="SSF55874">
    <property type="entry name" value="ATPase domain of HSP90 chaperone/DNA topoisomerase II/histidine kinase"/>
    <property type="match status" value="1"/>
</dbReference>
<dbReference type="InterPro" id="IPR003594">
    <property type="entry name" value="HATPase_dom"/>
</dbReference>
<dbReference type="EMBL" id="WTYK01000008">
    <property type="protein sequence ID" value="MXP42551.1"/>
    <property type="molecule type" value="Genomic_DNA"/>
</dbReference>
<dbReference type="Gene3D" id="3.30.450.40">
    <property type="match status" value="1"/>
</dbReference>
<evidence type="ECO:0000313" key="4">
    <source>
        <dbReference type="Proteomes" id="UP000469159"/>
    </source>
</evidence>
<dbReference type="AlphaFoldDB" id="A0A6I4UUU2"/>
<dbReference type="Proteomes" id="UP000469159">
    <property type="component" value="Unassembled WGS sequence"/>
</dbReference>
<dbReference type="PANTHER" id="PTHR43102">
    <property type="entry name" value="SLR1143 PROTEIN"/>
    <property type="match status" value="1"/>
</dbReference>
<name>A0A6I4UUU2_9SPHN</name>
<reference evidence="3 4" key="1">
    <citation type="submission" date="2019-12" db="EMBL/GenBank/DDBJ databases">
        <title>Genomic-based taxomic classification of the family Erythrobacteraceae.</title>
        <authorList>
            <person name="Xu L."/>
        </authorList>
    </citation>
    <scope>NUCLEOTIDE SEQUENCE [LARGE SCALE GENOMIC DNA]</scope>
    <source>
        <strain evidence="3 4">MCCC 1K02066</strain>
    </source>
</reference>
<sequence length="371" mass="39471">MRDATIIPASESERIAAVRRYDILDTPPDGAFDRITALAARRFGVPISIISIVDEDRIWFKSRHGVPVEQIGRDPGLCASAILADDPYVLTDASVDPRSLANPLVAGEFGLRFYAGVPLTTADGHNLGTLCVIDKEPRPIDDAQIEDLKDLASVVLDQMEMRLAARRAVSKAELLAKEIDHRVMNSLQFVSSLLSMQSRSADVGEAAHHLRLAANRVAAVAQVHRHYTFEGADVTSCIAFLRKLCSDLEQVLGQPISVQGDEGDVPTTAIQPIGLLVNELVTNAAKHGGGTIEVGYSVNGGVHRLSVCDGGKGLPADFSLAEARASLGMRVVSVLVSELGGDLRAGPRPDGSGACFTISFVPGAPRPSTLQ</sequence>
<evidence type="ECO:0000259" key="1">
    <source>
        <dbReference type="SMART" id="SM00065"/>
    </source>
</evidence>
<feature type="domain" description="GAF" evidence="1">
    <location>
        <begin position="27"/>
        <end position="173"/>
    </location>
</feature>
<dbReference type="OrthoDB" id="9812260at2"/>
<comment type="caution">
    <text evidence="3">The sequence shown here is derived from an EMBL/GenBank/DDBJ whole genome shotgun (WGS) entry which is preliminary data.</text>
</comment>
<dbReference type="Pfam" id="PF07568">
    <property type="entry name" value="HisKA_2"/>
    <property type="match status" value="1"/>
</dbReference>
<accession>A0A6I4UUU2</accession>
<dbReference type="SMART" id="SM00387">
    <property type="entry name" value="HATPase_c"/>
    <property type="match status" value="1"/>
</dbReference>
<organism evidence="3 4">
    <name type="scientific">Croceibacterium soli</name>
    <dbReference type="NCBI Taxonomy" id="1739690"/>
    <lineage>
        <taxon>Bacteria</taxon>
        <taxon>Pseudomonadati</taxon>
        <taxon>Pseudomonadota</taxon>
        <taxon>Alphaproteobacteria</taxon>
        <taxon>Sphingomonadales</taxon>
        <taxon>Erythrobacteraceae</taxon>
        <taxon>Croceibacterium</taxon>
    </lineage>
</organism>
<dbReference type="Pfam" id="PF01590">
    <property type="entry name" value="GAF"/>
    <property type="match status" value="1"/>
</dbReference>
<dbReference type="InterPro" id="IPR036890">
    <property type="entry name" value="HATPase_C_sf"/>
</dbReference>
<dbReference type="RefSeq" id="WP_160747408.1">
    <property type="nucleotide sequence ID" value="NZ_WTYK01000008.1"/>
</dbReference>
<protein>
    <submittedName>
        <fullName evidence="3">GAF domain-containing protein</fullName>
    </submittedName>
</protein>
<gene>
    <name evidence="3" type="ORF">GRI75_12975</name>
</gene>
<evidence type="ECO:0000259" key="2">
    <source>
        <dbReference type="SMART" id="SM00387"/>
    </source>
</evidence>
<dbReference type="Pfam" id="PF02518">
    <property type="entry name" value="HATPase_c"/>
    <property type="match status" value="1"/>
</dbReference>
<dbReference type="InterPro" id="IPR003018">
    <property type="entry name" value="GAF"/>
</dbReference>
<feature type="domain" description="Histidine kinase/HSP90-like ATPase" evidence="2">
    <location>
        <begin position="268"/>
        <end position="364"/>
    </location>
</feature>
<dbReference type="Gene3D" id="3.30.565.10">
    <property type="entry name" value="Histidine kinase-like ATPase, C-terminal domain"/>
    <property type="match status" value="1"/>
</dbReference>
<evidence type="ECO:0000313" key="3">
    <source>
        <dbReference type="EMBL" id="MXP42551.1"/>
    </source>
</evidence>
<dbReference type="SMART" id="SM00065">
    <property type="entry name" value="GAF"/>
    <property type="match status" value="1"/>
</dbReference>
<keyword evidence="4" id="KW-1185">Reference proteome</keyword>
<dbReference type="InterPro" id="IPR011495">
    <property type="entry name" value="Sig_transdc_His_kin_sub2_dim/P"/>
</dbReference>
<proteinExistence type="predicted"/>